<dbReference type="InterPro" id="IPR004456">
    <property type="entry name" value="Pglycerate_mutase_ApgM"/>
</dbReference>
<dbReference type="NCBIfam" id="TIGR00306">
    <property type="entry name" value="apgM"/>
    <property type="match status" value="1"/>
</dbReference>
<dbReference type="InterPro" id="IPR042253">
    <property type="entry name" value="Pglycerate_mutase_ApgM_sf"/>
</dbReference>
<dbReference type="OrthoDB" id="52918at2157"/>
<dbReference type="Gene3D" id="3.40.720.10">
    <property type="entry name" value="Alkaline Phosphatase, subunit A"/>
    <property type="match status" value="1"/>
</dbReference>
<keyword evidence="5 7" id="KW-0324">Glycolysis</keyword>
<dbReference type="UniPathway" id="UPA00109">
    <property type="reaction ID" value="UER00186"/>
</dbReference>
<organism evidence="9 10">
    <name type="scientific">Pyrococcus kukulkanii</name>
    <dbReference type="NCBI Taxonomy" id="1609559"/>
    <lineage>
        <taxon>Archaea</taxon>
        <taxon>Methanobacteriati</taxon>
        <taxon>Methanobacteriota</taxon>
        <taxon>Thermococci</taxon>
        <taxon>Thermococcales</taxon>
        <taxon>Thermococcaceae</taxon>
        <taxon>Pyrococcus</taxon>
    </lineage>
</organism>
<dbReference type="PIRSF" id="PIRSF006392">
    <property type="entry name" value="IPGAM_arch"/>
    <property type="match status" value="1"/>
</dbReference>
<comment type="function">
    <text evidence="2 7">Catalyzes the interconversion of 2-phosphoglycerate and 3-phosphoglycerate.</text>
</comment>
<evidence type="ECO:0000256" key="6">
    <source>
        <dbReference type="ARBA" id="ARBA00023235"/>
    </source>
</evidence>
<dbReference type="CDD" id="cd16011">
    <property type="entry name" value="iPGM_like"/>
    <property type="match status" value="1"/>
</dbReference>
<dbReference type="GeneID" id="28491538"/>
<comment type="pathway">
    <text evidence="3 7">Carbohydrate degradation; glycolysis; pyruvate from D-glyceraldehyde 3-phosphate: step 3/5.</text>
</comment>
<dbReference type="SUPFAM" id="SSF53649">
    <property type="entry name" value="Alkaline phosphatase-like"/>
    <property type="match status" value="1"/>
</dbReference>
<evidence type="ECO:0000256" key="5">
    <source>
        <dbReference type="ARBA" id="ARBA00023152"/>
    </source>
</evidence>
<dbReference type="GO" id="GO:0004619">
    <property type="term" value="F:phosphoglycerate mutase activity"/>
    <property type="evidence" value="ECO:0007669"/>
    <property type="project" value="UniProtKB-UniRule"/>
</dbReference>
<dbReference type="HAMAP" id="MF_01402_A">
    <property type="entry name" value="ApgM_A"/>
    <property type="match status" value="1"/>
</dbReference>
<dbReference type="KEGG" id="pyc:TQ32_06840"/>
<dbReference type="InterPro" id="IPR006124">
    <property type="entry name" value="Metalloenzyme"/>
</dbReference>
<dbReference type="PATRIC" id="fig|1609559.3.peg.1440"/>
<dbReference type="Pfam" id="PF01676">
    <property type="entry name" value="Metalloenzyme"/>
    <property type="match status" value="1"/>
</dbReference>
<protein>
    <recommendedName>
        <fullName evidence="7">2,3-bisphosphoglycerate-independent phosphoglycerate mutase</fullName>
        <shortName evidence="7">BPG-independent PGAM</shortName>
        <shortName evidence="7">Phosphoglyceromutase</shortName>
        <shortName evidence="7">aPGAM</shortName>
        <ecNumber evidence="7">5.4.2.12</ecNumber>
    </recommendedName>
</protein>
<dbReference type="EMBL" id="CP010835">
    <property type="protein sequence ID" value="AMM54998.1"/>
    <property type="molecule type" value="Genomic_DNA"/>
</dbReference>
<dbReference type="Proteomes" id="UP000070587">
    <property type="component" value="Chromosome"/>
</dbReference>
<dbReference type="Pfam" id="PF10143">
    <property type="entry name" value="PhosphMutase"/>
    <property type="match status" value="1"/>
</dbReference>
<dbReference type="InterPro" id="IPR017850">
    <property type="entry name" value="Alkaline_phosphatase_core_sf"/>
</dbReference>
<dbReference type="AlphaFoldDB" id="A0A127BCE5"/>
<evidence type="ECO:0000256" key="1">
    <source>
        <dbReference type="ARBA" id="ARBA00000370"/>
    </source>
</evidence>
<dbReference type="STRING" id="1609559.TQ32_06840"/>
<reference evidence="9 10" key="2">
    <citation type="journal article" date="2016" name="Int. J. Syst. Evol. Microbiol.">
        <title>Pyrococcus kukulkanii sp. nov., a hyperthermophilic, piezophilic archaeon isolated from a deep-sea hydrothermal vent.</title>
        <authorList>
            <person name="Callac N."/>
            <person name="Oger P."/>
            <person name="Lesongeur F."/>
            <person name="Rattray J.E."/>
            <person name="Vannier P."/>
            <person name="Michoud G."/>
            <person name="Beauverger M."/>
            <person name="Gayet N."/>
            <person name="Rouxel O."/>
            <person name="Jebbar M."/>
            <person name="Godfroy A."/>
        </authorList>
    </citation>
    <scope>NUCLEOTIDE SEQUENCE [LARGE SCALE GENOMIC DNA]</scope>
    <source>
        <strain evidence="9 10">NCB100</strain>
    </source>
</reference>
<dbReference type="InterPro" id="IPR023665">
    <property type="entry name" value="ApgAM_prokaryotes"/>
</dbReference>
<sequence length="419" mass="46170">MLHPPLVINVQRKGILIIIDGLGDRPIKEFNGKTPLEYANTPNMDKLAKIGILGQQDPIKPGQPAGSDTAHLSIFGYDPYKTYRGRGFFEALGVGLDLDEDDLAFRVNFATIENGIIVDRRAGRISTEEAHELAKAIQEQVDIGVDFIFKGATGHRAVLVLKGMAKGYKVGENDPHVEGKPPHKFDWEDEESKKVAEILEEFVKKAHEVLERHPINEKRRKEGKPVANYLLIRGAGTYPDIPMKFTGQWKVKAGAVVAVALVKGVARAIGFDVYTPEGATGEYNTDEMAKAKKAVELLKDYDFVFVHFKPTDAAGHDNNPKLKAEMIEKADRMIGYIVDHVNLDEVVIAITGDHSTPCEVKNHSGDPVPLLIAGGGVRADYTESFGEREAMRGGLGRIRGHDIVPIMMDLMNRTEKFGA</sequence>
<gene>
    <name evidence="7" type="primary">apgM</name>
    <name evidence="9" type="ORF">TQ32_06840</name>
</gene>
<dbReference type="GO" id="GO:0006096">
    <property type="term" value="P:glycolytic process"/>
    <property type="evidence" value="ECO:0007669"/>
    <property type="project" value="UniProtKB-UniRule"/>
</dbReference>
<dbReference type="Gene3D" id="3.30.70.2130">
    <property type="entry name" value="Metalloenzyme domain"/>
    <property type="match status" value="1"/>
</dbReference>
<evidence type="ECO:0000313" key="9">
    <source>
        <dbReference type="EMBL" id="AMM54998.1"/>
    </source>
</evidence>
<keyword evidence="6 7" id="KW-0413">Isomerase</keyword>
<evidence type="ECO:0000256" key="3">
    <source>
        <dbReference type="ARBA" id="ARBA00004798"/>
    </source>
</evidence>
<name>A0A127BCE5_9EURY</name>
<evidence type="ECO:0000256" key="2">
    <source>
        <dbReference type="ARBA" id="ARBA00002315"/>
    </source>
</evidence>
<comment type="similarity">
    <text evidence="4 7">Belongs to the BPG-independent phosphoglycerate mutase family. A-PGAM subfamily.</text>
</comment>
<proteinExistence type="inferred from homology"/>
<dbReference type="EC" id="5.4.2.12" evidence="7"/>
<dbReference type="PANTHER" id="PTHR31209:SF0">
    <property type="entry name" value="METALLOENZYME DOMAIN-CONTAINING PROTEIN"/>
    <property type="match status" value="1"/>
</dbReference>
<evidence type="ECO:0000259" key="8">
    <source>
        <dbReference type="Pfam" id="PF01676"/>
    </source>
</evidence>
<dbReference type="NCBIfam" id="NF003104">
    <property type="entry name" value="PRK04024.1"/>
    <property type="match status" value="1"/>
</dbReference>
<dbReference type="RefSeq" id="WP_068324763.1">
    <property type="nucleotide sequence ID" value="NZ_CP010835.1"/>
</dbReference>
<accession>A0A127BCE5</accession>
<comment type="catalytic activity">
    <reaction evidence="1 7">
        <text>(2R)-2-phosphoglycerate = (2R)-3-phosphoglycerate</text>
        <dbReference type="Rhea" id="RHEA:15901"/>
        <dbReference type="ChEBI" id="CHEBI:58272"/>
        <dbReference type="ChEBI" id="CHEBI:58289"/>
        <dbReference type="EC" id="5.4.2.12"/>
    </reaction>
</comment>
<dbReference type="PANTHER" id="PTHR31209">
    <property type="entry name" value="COFACTOR-INDEPENDENT PHOSPHOGLYCERATE MUTASE"/>
    <property type="match status" value="1"/>
</dbReference>
<evidence type="ECO:0000313" key="10">
    <source>
        <dbReference type="Proteomes" id="UP000070587"/>
    </source>
</evidence>
<feature type="domain" description="Metalloenzyme" evidence="8">
    <location>
        <begin position="13"/>
        <end position="409"/>
    </location>
</feature>
<reference evidence="10" key="1">
    <citation type="submission" date="2015-02" db="EMBL/GenBank/DDBJ databases">
        <title>Pyrococcus kukulkanii sp. nov., a novel hyperthermophilic archaeon isolated from a deep-sea hydrothermal vent at the Guaymas Basin.</title>
        <authorList>
            <person name="Oger P.M."/>
            <person name="Callac N."/>
            <person name="Jebbar M."/>
            <person name="Godfroy A."/>
        </authorList>
    </citation>
    <scope>NUCLEOTIDE SEQUENCE [LARGE SCALE GENOMIC DNA]</scope>
    <source>
        <strain evidence="10">NCB100</strain>
    </source>
</reference>
<evidence type="ECO:0000256" key="4">
    <source>
        <dbReference type="ARBA" id="ARBA00005524"/>
    </source>
</evidence>
<dbReference type="GO" id="GO:0046872">
    <property type="term" value="F:metal ion binding"/>
    <property type="evidence" value="ECO:0007669"/>
    <property type="project" value="InterPro"/>
</dbReference>
<evidence type="ECO:0000256" key="7">
    <source>
        <dbReference type="HAMAP-Rule" id="MF_01402"/>
    </source>
</evidence>